<dbReference type="GO" id="GO:0005524">
    <property type="term" value="F:ATP binding"/>
    <property type="evidence" value="ECO:0007669"/>
    <property type="project" value="UniProtKB-KW"/>
</dbReference>
<evidence type="ECO:0000313" key="8">
    <source>
        <dbReference type="Proteomes" id="UP000695562"/>
    </source>
</evidence>
<dbReference type="InterPro" id="IPR027413">
    <property type="entry name" value="GROEL-like_equatorial_sf"/>
</dbReference>
<comment type="similarity">
    <text evidence="1 6">Belongs to the TCP-1 chaperonin family.</text>
</comment>
<dbReference type="PROSITE" id="PS00751">
    <property type="entry name" value="TCP1_2"/>
    <property type="match status" value="1"/>
</dbReference>
<dbReference type="EMBL" id="AJWJ01000060">
    <property type="protein sequence ID" value="KAF2076435.1"/>
    <property type="molecule type" value="Genomic_DNA"/>
</dbReference>
<dbReference type="GO" id="GO:0016887">
    <property type="term" value="F:ATP hydrolysis activity"/>
    <property type="evidence" value="ECO:0007669"/>
    <property type="project" value="InterPro"/>
</dbReference>
<evidence type="ECO:0000256" key="4">
    <source>
        <dbReference type="ARBA" id="ARBA00023186"/>
    </source>
</evidence>
<evidence type="ECO:0000256" key="6">
    <source>
        <dbReference type="RuleBase" id="RU004187"/>
    </source>
</evidence>
<dbReference type="InterPro" id="IPR002423">
    <property type="entry name" value="Cpn60/GroEL/TCP-1"/>
</dbReference>
<sequence length="533" mass="59830">MNDYSSIDVIENLLSTSLGPKGLDKVIIVDPNRDNQDNIHTDDNDLPIIITNDGATIMKNILIEHPLGQILRQLSLSIDKTVGDGTTSGVLLACRMIKETQYLLNSHKYHPNTIISSFQIASDFCKRVLDSMAIDLGFHNQISDSDRSNDHSSLQAENLLKQIISTSLSSKVLVNYIPQFTDIILDSISCLRKNNSSSNSNNSLFQNLSNIKYVKILGGSISNSRLVKGVVVKLDKPFQCSNINQIANSNNGCDPSSSMTRCKVLFINFEIGYLQESSLQLLQFNRLNLNIKVFFNLGLDKLELIHQSIGYDSDCPIHHSLSVLKKDKDTIHPIGEIDHCKLIVEKESEYYLEIVNNDKSKISTIVIKSPSIYILEEVQRSLNDSISIVTLTIDNGKVIPGGGCSEIELSIRLQNFINSLEFKQLFDSGDRGKLKMIQSIKCIECFIRSLETIPSLLIRNSGYDWLEGLETLKQLHRNENKQFIYYSLDLDTGKPKNMFEKGVVEVLNGKKAILKMVVDTVSMITKIDEIIHQ</sequence>
<proteinExistence type="inferred from homology"/>
<keyword evidence="4 6" id="KW-0143">Chaperone</keyword>
<dbReference type="GO" id="GO:0051082">
    <property type="term" value="F:unfolded protein binding"/>
    <property type="evidence" value="ECO:0007669"/>
    <property type="project" value="InterPro"/>
</dbReference>
<dbReference type="SUPFAM" id="SSF54849">
    <property type="entry name" value="GroEL-intermediate domain like"/>
    <property type="match status" value="1"/>
</dbReference>
<dbReference type="InterPro" id="IPR027410">
    <property type="entry name" value="TCP-1-like_intermed_sf"/>
</dbReference>
<dbReference type="PRINTS" id="PR00304">
    <property type="entry name" value="TCOMPLEXTCP1"/>
</dbReference>
<name>A0A8J4PZF4_9MYCE</name>
<dbReference type="Gene3D" id="3.50.7.10">
    <property type="entry name" value="GroEL"/>
    <property type="match status" value="2"/>
</dbReference>
<dbReference type="AlphaFoldDB" id="A0A8J4PZF4"/>
<dbReference type="SUPFAM" id="SSF48592">
    <property type="entry name" value="GroEL equatorial domain-like"/>
    <property type="match status" value="1"/>
</dbReference>
<evidence type="ECO:0000256" key="2">
    <source>
        <dbReference type="ARBA" id="ARBA00022741"/>
    </source>
</evidence>
<dbReference type="InterPro" id="IPR017998">
    <property type="entry name" value="Chaperone_TCP-1"/>
</dbReference>
<evidence type="ECO:0000256" key="5">
    <source>
        <dbReference type="ARBA" id="ARBA00024677"/>
    </source>
</evidence>
<keyword evidence="2 6" id="KW-0547">Nucleotide-binding</keyword>
<evidence type="ECO:0000256" key="1">
    <source>
        <dbReference type="ARBA" id="ARBA00008020"/>
    </source>
</evidence>
<evidence type="ECO:0000313" key="7">
    <source>
        <dbReference type="EMBL" id="KAF2076435.1"/>
    </source>
</evidence>
<dbReference type="Proteomes" id="UP000695562">
    <property type="component" value="Unassembled WGS sequence"/>
</dbReference>
<evidence type="ECO:0000256" key="3">
    <source>
        <dbReference type="ARBA" id="ARBA00022840"/>
    </source>
</evidence>
<comment type="caution">
    <text evidence="7">The sequence shown here is derived from an EMBL/GenBank/DDBJ whole genome shotgun (WGS) entry which is preliminary data.</text>
</comment>
<keyword evidence="3 6" id="KW-0067">ATP-binding</keyword>
<dbReference type="Gene3D" id="3.30.260.10">
    <property type="entry name" value="TCP-1-like chaperonin intermediate domain"/>
    <property type="match status" value="2"/>
</dbReference>
<accession>A0A8J4PZF4</accession>
<dbReference type="CDD" id="cd00309">
    <property type="entry name" value="chaperonin_type_I_II"/>
    <property type="match status" value="1"/>
</dbReference>
<dbReference type="InterPro" id="IPR027409">
    <property type="entry name" value="GroEL-like_apical_dom_sf"/>
</dbReference>
<reference evidence="7" key="1">
    <citation type="submission" date="2020-01" db="EMBL/GenBank/DDBJ databases">
        <title>Development of genomics and gene disruption for Polysphondylium violaceum indicates a role for the polyketide synthase stlB in stalk morphogenesis.</title>
        <authorList>
            <person name="Narita B."/>
            <person name="Kawabe Y."/>
            <person name="Kin K."/>
            <person name="Saito T."/>
            <person name="Gibbs R."/>
            <person name="Kuspa A."/>
            <person name="Muzny D."/>
            <person name="Queller D."/>
            <person name="Richards S."/>
            <person name="Strassman J."/>
            <person name="Sucgang R."/>
            <person name="Worley K."/>
            <person name="Schaap P."/>
        </authorList>
    </citation>
    <scope>NUCLEOTIDE SEQUENCE</scope>
    <source>
        <strain evidence="7">QSvi11</strain>
    </source>
</reference>
<gene>
    <name evidence="7" type="ORF">CYY_002238</name>
</gene>
<keyword evidence="8" id="KW-1185">Reference proteome</keyword>
<comment type="function">
    <text evidence="5">Molecular chaperone; assists the folding of proteins upon ATP hydrolysis. Known to play a role, in vitro, in the folding of actin and tubulin.</text>
</comment>
<dbReference type="Pfam" id="PF00118">
    <property type="entry name" value="Cpn60_TCP1"/>
    <property type="match status" value="2"/>
</dbReference>
<dbReference type="InterPro" id="IPR002194">
    <property type="entry name" value="Chaperonin_TCP-1_CS"/>
</dbReference>
<protein>
    <submittedName>
        <fullName evidence="7">Uncharacterized protein</fullName>
    </submittedName>
</protein>
<dbReference type="PANTHER" id="PTHR11353">
    <property type="entry name" value="CHAPERONIN"/>
    <property type="match status" value="1"/>
</dbReference>
<dbReference type="Gene3D" id="1.10.560.10">
    <property type="entry name" value="GroEL-like equatorial domain"/>
    <property type="match status" value="2"/>
</dbReference>
<dbReference type="OrthoDB" id="19541at2759"/>
<dbReference type="GO" id="GO:0140662">
    <property type="term" value="F:ATP-dependent protein folding chaperone"/>
    <property type="evidence" value="ECO:0007669"/>
    <property type="project" value="InterPro"/>
</dbReference>
<organism evidence="7 8">
    <name type="scientific">Polysphondylium violaceum</name>
    <dbReference type="NCBI Taxonomy" id="133409"/>
    <lineage>
        <taxon>Eukaryota</taxon>
        <taxon>Amoebozoa</taxon>
        <taxon>Evosea</taxon>
        <taxon>Eumycetozoa</taxon>
        <taxon>Dictyostelia</taxon>
        <taxon>Dictyosteliales</taxon>
        <taxon>Dictyosteliaceae</taxon>
        <taxon>Polysphondylium</taxon>
    </lineage>
</organism>